<organism evidence="1">
    <name type="scientific">Arundo donax</name>
    <name type="common">Giant reed</name>
    <name type="synonym">Donax arundinaceus</name>
    <dbReference type="NCBI Taxonomy" id="35708"/>
    <lineage>
        <taxon>Eukaryota</taxon>
        <taxon>Viridiplantae</taxon>
        <taxon>Streptophyta</taxon>
        <taxon>Embryophyta</taxon>
        <taxon>Tracheophyta</taxon>
        <taxon>Spermatophyta</taxon>
        <taxon>Magnoliopsida</taxon>
        <taxon>Liliopsida</taxon>
        <taxon>Poales</taxon>
        <taxon>Poaceae</taxon>
        <taxon>PACMAD clade</taxon>
        <taxon>Arundinoideae</taxon>
        <taxon>Arundineae</taxon>
        <taxon>Arundo</taxon>
    </lineage>
</organism>
<reference evidence="1" key="2">
    <citation type="journal article" date="2015" name="Data Brief">
        <title>Shoot transcriptome of the giant reed, Arundo donax.</title>
        <authorList>
            <person name="Barrero R.A."/>
            <person name="Guerrero F.D."/>
            <person name="Moolhuijzen P."/>
            <person name="Goolsby J.A."/>
            <person name="Tidwell J."/>
            <person name="Bellgard S.E."/>
            <person name="Bellgard M.I."/>
        </authorList>
    </citation>
    <scope>NUCLEOTIDE SEQUENCE</scope>
    <source>
        <tissue evidence="1">Shoot tissue taken approximately 20 cm above the soil surface</tissue>
    </source>
</reference>
<proteinExistence type="predicted"/>
<accession>A0A0A8YQS2</accession>
<protein>
    <submittedName>
        <fullName evidence="1">Uncharacterized protein</fullName>
    </submittedName>
</protein>
<name>A0A0A8YQS2_ARUDO</name>
<dbReference type="EMBL" id="GBRH01268681">
    <property type="protein sequence ID" value="JAD29214.1"/>
    <property type="molecule type" value="Transcribed_RNA"/>
</dbReference>
<dbReference type="AlphaFoldDB" id="A0A0A8YQS2"/>
<sequence length="33" mass="3902">MLNCNICNEDCFFTVSKQFYLDTILIFLPKIVD</sequence>
<evidence type="ECO:0000313" key="1">
    <source>
        <dbReference type="EMBL" id="JAD29214.1"/>
    </source>
</evidence>
<reference evidence="1" key="1">
    <citation type="submission" date="2014-09" db="EMBL/GenBank/DDBJ databases">
        <authorList>
            <person name="Magalhaes I.L.F."/>
            <person name="Oliveira U."/>
            <person name="Santos F.R."/>
            <person name="Vidigal T.H.D.A."/>
            <person name="Brescovit A.D."/>
            <person name="Santos A.J."/>
        </authorList>
    </citation>
    <scope>NUCLEOTIDE SEQUENCE</scope>
    <source>
        <tissue evidence="1">Shoot tissue taken approximately 20 cm above the soil surface</tissue>
    </source>
</reference>